<keyword evidence="2" id="KW-0808">Transferase</keyword>
<dbReference type="CDD" id="cd04182">
    <property type="entry name" value="GT_2_like_f"/>
    <property type="match status" value="1"/>
</dbReference>
<organism evidence="2 3">
    <name type="scientific">Oceanobacillus luteolus</name>
    <dbReference type="NCBI Taxonomy" id="1274358"/>
    <lineage>
        <taxon>Bacteria</taxon>
        <taxon>Bacillati</taxon>
        <taxon>Bacillota</taxon>
        <taxon>Bacilli</taxon>
        <taxon>Bacillales</taxon>
        <taxon>Bacillaceae</taxon>
        <taxon>Oceanobacillus</taxon>
    </lineage>
</organism>
<dbReference type="PANTHER" id="PTHR43777">
    <property type="entry name" value="MOLYBDENUM COFACTOR CYTIDYLYLTRANSFERASE"/>
    <property type="match status" value="1"/>
</dbReference>
<reference evidence="3" key="1">
    <citation type="journal article" date="2019" name="Int. J. Syst. Evol. Microbiol.">
        <title>The Global Catalogue of Microorganisms (GCM) 10K type strain sequencing project: providing services to taxonomists for standard genome sequencing and annotation.</title>
        <authorList>
            <consortium name="The Broad Institute Genomics Platform"/>
            <consortium name="The Broad Institute Genome Sequencing Center for Infectious Disease"/>
            <person name="Wu L."/>
            <person name="Ma J."/>
        </authorList>
    </citation>
    <scope>NUCLEOTIDE SEQUENCE [LARGE SCALE GENOMIC DNA]</scope>
    <source>
        <strain evidence="3">CGMCC 1.12376</strain>
    </source>
</reference>
<dbReference type="InterPro" id="IPR025877">
    <property type="entry name" value="MobA-like_NTP_Trfase"/>
</dbReference>
<dbReference type="Pfam" id="PF12804">
    <property type="entry name" value="NTP_transf_3"/>
    <property type="match status" value="1"/>
</dbReference>
<accession>A0ABW4HWY5</accession>
<dbReference type="PANTHER" id="PTHR43777:SF1">
    <property type="entry name" value="MOLYBDENUM COFACTOR CYTIDYLYLTRANSFERASE"/>
    <property type="match status" value="1"/>
</dbReference>
<sequence>MTARKVSAILLAAGFSSRMGELKALLPWKGKTLIEYQIEQLLEVGLAEIIVVLGYRAEALQKRISAYDVITVLNENYPNGKSTSIQKGVSCVADDIDGILVSAVDQPVSSETLRILIRAFHQTKRKVLIPVYQEKRGHPVLFSVSVKRDLMKVNEESKGLRNVIQKYHDAIEHIPVNEPHVLLNLNNLDDYLVGTSLDQQWKT</sequence>
<dbReference type="GO" id="GO:0016740">
    <property type="term" value="F:transferase activity"/>
    <property type="evidence" value="ECO:0007669"/>
    <property type="project" value="UniProtKB-KW"/>
</dbReference>
<dbReference type="EMBL" id="JBHUDE010000167">
    <property type="protein sequence ID" value="MFD1610124.1"/>
    <property type="molecule type" value="Genomic_DNA"/>
</dbReference>
<feature type="domain" description="MobA-like NTP transferase" evidence="1">
    <location>
        <begin position="8"/>
        <end position="169"/>
    </location>
</feature>
<dbReference type="RefSeq" id="WP_379599624.1">
    <property type="nucleotide sequence ID" value="NZ_JBHUDE010000167.1"/>
</dbReference>
<gene>
    <name evidence="2" type="ORF">ACFSBH_21135</name>
</gene>
<dbReference type="SUPFAM" id="SSF53448">
    <property type="entry name" value="Nucleotide-diphospho-sugar transferases"/>
    <property type="match status" value="1"/>
</dbReference>
<dbReference type="Gene3D" id="3.90.550.10">
    <property type="entry name" value="Spore Coat Polysaccharide Biosynthesis Protein SpsA, Chain A"/>
    <property type="match status" value="1"/>
</dbReference>
<protein>
    <submittedName>
        <fullName evidence="2">NTP transferase domain-containing protein</fullName>
    </submittedName>
</protein>
<name>A0ABW4HWY5_9BACI</name>
<dbReference type="InterPro" id="IPR029044">
    <property type="entry name" value="Nucleotide-diphossugar_trans"/>
</dbReference>
<dbReference type="Proteomes" id="UP001597221">
    <property type="component" value="Unassembled WGS sequence"/>
</dbReference>
<comment type="caution">
    <text evidence="2">The sequence shown here is derived from an EMBL/GenBank/DDBJ whole genome shotgun (WGS) entry which is preliminary data.</text>
</comment>
<proteinExistence type="predicted"/>
<evidence type="ECO:0000313" key="3">
    <source>
        <dbReference type="Proteomes" id="UP001597221"/>
    </source>
</evidence>
<evidence type="ECO:0000313" key="2">
    <source>
        <dbReference type="EMBL" id="MFD1610124.1"/>
    </source>
</evidence>
<keyword evidence="3" id="KW-1185">Reference proteome</keyword>
<evidence type="ECO:0000259" key="1">
    <source>
        <dbReference type="Pfam" id="PF12804"/>
    </source>
</evidence>